<feature type="signal peptide" evidence="1">
    <location>
        <begin position="1"/>
        <end position="18"/>
    </location>
</feature>
<accession>A0A1R1MME8</accession>
<keyword evidence="1" id="KW-0732">Signal</keyword>
<evidence type="ECO:0000313" key="3">
    <source>
        <dbReference type="Proteomes" id="UP000187408"/>
    </source>
</evidence>
<dbReference type="OrthoDB" id="9788513at2"/>
<comment type="caution">
    <text evidence="2">The sequence shown here is derived from an EMBL/GenBank/DDBJ whole genome shotgun (WGS) entry which is preliminary data.</text>
</comment>
<evidence type="ECO:0000313" key="2">
    <source>
        <dbReference type="EMBL" id="OMH40890.1"/>
    </source>
</evidence>
<evidence type="ECO:0000256" key="1">
    <source>
        <dbReference type="SAM" id="SignalP"/>
    </source>
</evidence>
<dbReference type="STRING" id="1914305.BLW93_02975"/>
<dbReference type="Proteomes" id="UP000187408">
    <property type="component" value="Unassembled WGS sequence"/>
</dbReference>
<dbReference type="RefSeq" id="WP_076712628.1">
    <property type="nucleotide sequence ID" value="NZ_MOEN01000007.1"/>
</dbReference>
<reference evidence="2 3" key="1">
    <citation type="submission" date="2016-10" db="EMBL/GenBank/DDBJ databases">
        <title>Genome sequence of a sulfur-reducing bacterium Desulfurobacterium indicum K6013.</title>
        <authorList>
            <person name="Cao J."/>
            <person name="Shao Z."/>
            <person name="Alain K."/>
            <person name="Jebbar M."/>
        </authorList>
    </citation>
    <scope>NUCLEOTIDE SEQUENCE [LARGE SCALE GENOMIC DNA]</scope>
    <source>
        <strain evidence="2 3">K6013</strain>
    </source>
</reference>
<keyword evidence="3" id="KW-1185">Reference proteome</keyword>
<dbReference type="SUPFAM" id="SSF48695">
    <property type="entry name" value="Multiheme cytochromes"/>
    <property type="match status" value="1"/>
</dbReference>
<protein>
    <submittedName>
        <fullName evidence="2">Uncharacterized protein</fullName>
    </submittedName>
</protein>
<feature type="chain" id="PRO_5012864904" evidence="1">
    <location>
        <begin position="19"/>
        <end position="247"/>
    </location>
</feature>
<dbReference type="EMBL" id="MOEN01000007">
    <property type="protein sequence ID" value="OMH40890.1"/>
    <property type="molecule type" value="Genomic_DNA"/>
</dbReference>
<name>A0A1R1MME8_9BACT</name>
<gene>
    <name evidence="2" type="ORF">BLW93_02975</name>
</gene>
<proteinExistence type="predicted"/>
<organism evidence="2 3">
    <name type="scientific">Desulfurobacterium indicum</name>
    <dbReference type="NCBI Taxonomy" id="1914305"/>
    <lineage>
        <taxon>Bacteria</taxon>
        <taxon>Pseudomonadati</taxon>
        <taxon>Aquificota</taxon>
        <taxon>Aquificia</taxon>
        <taxon>Desulfurobacteriales</taxon>
        <taxon>Desulfurobacteriaceae</taxon>
        <taxon>Desulfurobacterium</taxon>
    </lineage>
</organism>
<dbReference type="InterPro" id="IPR036280">
    <property type="entry name" value="Multihaem_cyt_sf"/>
</dbReference>
<sequence>MRKLVFAIALSFPVTAFAGGVISPLLKGNPSPDISGWEKKIEEQLKEKPQFPKETEYPQPFHAPNGYEYPVRDICVACHSYAAHTKDETLSPFYNAHSTFMSCTVCHYKEAGLTYAWVEIAKDGKMKIVKDTEDMYGVRYVKAGDRVALSGLDSDARITPLVNGKPIDIPLKGNEGLLHDAAAVSKIYNNLAKKPYTCADCHEGNNPLNLVGLGFSQERINEIENNEVVKGLLKDGKIYFPNFIWKR</sequence>
<dbReference type="AlphaFoldDB" id="A0A1R1MME8"/>